<dbReference type="Gene3D" id="3.90.1150.10">
    <property type="entry name" value="Aspartate Aminotransferase, domain 1"/>
    <property type="match status" value="1"/>
</dbReference>
<organism evidence="3 4">
    <name type="scientific">Pirellula staleyi (strain ATCC 27377 / DSM 6068 / ICPB 4128)</name>
    <name type="common">Pirella staleyi</name>
    <dbReference type="NCBI Taxonomy" id="530564"/>
    <lineage>
        <taxon>Bacteria</taxon>
        <taxon>Pseudomonadati</taxon>
        <taxon>Planctomycetota</taxon>
        <taxon>Planctomycetia</taxon>
        <taxon>Pirellulales</taxon>
        <taxon>Pirellulaceae</taxon>
        <taxon>Pirellula</taxon>
    </lineage>
</organism>
<dbReference type="eggNOG" id="COG0520">
    <property type="taxonomic scope" value="Bacteria"/>
</dbReference>
<dbReference type="HOGENOM" id="CLU_003433_2_2_0"/>
<dbReference type="InterPro" id="IPR015422">
    <property type="entry name" value="PyrdxlP-dep_Trfase_small"/>
</dbReference>
<keyword evidence="4" id="KW-1185">Reference proteome</keyword>
<name>D2R1F0_PIRSD</name>
<protein>
    <submittedName>
        <fullName evidence="3">Cysteine desulfurase family protein</fullName>
        <ecNumber evidence="3">2.8.1.7</ecNumber>
    </submittedName>
</protein>
<evidence type="ECO:0000256" key="1">
    <source>
        <dbReference type="ARBA" id="ARBA00022898"/>
    </source>
</evidence>
<dbReference type="KEGG" id="psl:Psta_0239"/>
<dbReference type="STRING" id="530564.Psta_0239"/>
<dbReference type="InterPro" id="IPR015424">
    <property type="entry name" value="PyrdxlP-dep_Trfase"/>
</dbReference>
<dbReference type="PANTHER" id="PTHR43586">
    <property type="entry name" value="CYSTEINE DESULFURASE"/>
    <property type="match status" value="1"/>
</dbReference>
<proteinExistence type="predicted"/>
<sequence length="421" mass="45998">MNGFTHEQLTKIRAQFPALAVEVAGEPAAYFDGPAGTQVPQPVIDAMVHYLSKNSANHGGLFATAIASDAMLDAAHLACAEFVGASDPGEIIFGQNMTSLTFAISRAIARTWKPGDEIVVTRLDHDANVSPWVLAARDAGVTVRWIDVRDEDLTLDLSQLDAILSPRTRLVAVGAASNSTGGVNPIREITARAQRGGALVYIDAVHLSPHQLPDVQQIGCDFLACSAYKFFGPHTGILWGKRALLESLEAYKVRPSPTDLPGKWMTGTQSHESIAGVLACIEYLANLHAAVEGVSSGQQSRREKLAQSYARIAAHERSLAEQFLRGMRELSHYRVMGITDLARLEERVATFSLIHTTITPRQLAIELGERGLFAWHGNYYALNLSERLGREPAGMLRVGMVHYNTHHEVERLLAALRQIDR</sequence>
<keyword evidence="1" id="KW-0663">Pyridoxal phosphate</keyword>
<keyword evidence="3" id="KW-0808">Transferase</keyword>
<dbReference type="EC" id="2.8.1.7" evidence="3"/>
<dbReference type="PANTHER" id="PTHR43586:SF21">
    <property type="entry name" value="PYRIDOXAL PHOSPHATE (PLP)-DEPENDENT ASPARTATE AMINOTRANSFERASE SUPERFAMILY"/>
    <property type="match status" value="1"/>
</dbReference>
<reference evidence="3 4" key="1">
    <citation type="journal article" date="2009" name="Stand. Genomic Sci.">
        <title>Complete genome sequence of Pirellula staleyi type strain (ATCC 27377).</title>
        <authorList>
            <person name="Clum A."/>
            <person name="Tindall B.J."/>
            <person name="Sikorski J."/>
            <person name="Ivanova N."/>
            <person name="Mavrommatis K."/>
            <person name="Lucas S."/>
            <person name="Glavina del Rio T."/>
            <person name="Nolan M."/>
            <person name="Chen F."/>
            <person name="Tice H."/>
            <person name="Pitluck S."/>
            <person name="Cheng J.F."/>
            <person name="Chertkov O."/>
            <person name="Brettin T."/>
            <person name="Han C."/>
            <person name="Detter J.C."/>
            <person name="Kuske C."/>
            <person name="Bruce D."/>
            <person name="Goodwin L."/>
            <person name="Ovchinikova G."/>
            <person name="Pati A."/>
            <person name="Mikhailova N."/>
            <person name="Chen A."/>
            <person name="Palaniappan K."/>
            <person name="Land M."/>
            <person name="Hauser L."/>
            <person name="Chang Y.J."/>
            <person name="Jeffries C.D."/>
            <person name="Chain P."/>
            <person name="Rohde M."/>
            <person name="Goker M."/>
            <person name="Bristow J."/>
            <person name="Eisen J.A."/>
            <person name="Markowitz V."/>
            <person name="Hugenholtz P."/>
            <person name="Kyrpides N.C."/>
            <person name="Klenk H.P."/>
            <person name="Lapidus A."/>
        </authorList>
    </citation>
    <scope>NUCLEOTIDE SEQUENCE [LARGE SCALE GENOMIC DNA]</scope>
    <source>
        <strain evidence="4">ATCC 27377 / DSM 6068 / ICPB 4128</strain>
    </source>
</reference>
<feature type="domain" description="Aminotransferase class V" evidence="2">
    <location>
        <begin position="30"/>
        <end position="289"/>
    </location>
</feature>
<feature type="domain" description="Aminotransferase class V" evidence="2">
    <location>
        <begin position="308"/>
        <end position="412"/>
    </location>
</feature>
<dbReference type="InterPro" id="IPR011340">
    <property type="entry name" value="Cys_dSase-rel"/>
</dbReference>
<dbReference type="Gene3D" id="3.40.640.10">
    <property type="entry name" value="Type I PLP-dependent aspartate aminotransferase-like (Major domain)"/>
    <property type="match status" value="1"/>
</dbReference>
<dbReference type="EMBL" id="CP001848">
    <property type="protein sequence ID" value="ADB14935.1"/>
    <property type="molecule type" value="Genomic_DNA"/>
</dbReference>
<dbReference type="NCBIfam" id="TIGR01976">
    <property type="entry name" value="am_tr_V_VC1184"/>
    <property type="match status" value="1"/>
</dbReference>
<dbReference type="AlphaFoldDB" id="D2R1F0"/>
<dbReference type="InterPro" id="IPR000192">
    <property type="entry name" value="Aminotrans_V_dom"/>
</dbReference>
<dbReference type="Pfam" id="PF00266">
    <property type="entry name" value="Aminotran_5"/>
    <property type="match status" value="2"/>
</dbReference>
<gene>
    <name evidence="3" type="ordered locus">Psta_0239</name>
</gene>
<evidence type="ECO:0000259" key="2">
    <source>
        <dbReference type="Pfam" id="PF00266"/>
    </source>
</evidence>
<dbReference type="Proteomes" id="UP000001887">
    <property type="component" value="Chromosome"/>
</dbReference>
<dbReference type="SUPFAM" id="SSF53383">
    <property type="entry name" value="PLP-dependent transferases"/>
    <property type="match status" value="1"/>
</dbReference>
<dbReference type="InterPro" id="IPR015421">
    <property type="entry name" value="PyrdxlP-dep_Trfase_major"/>
</dbReference>
<accession>D2R1F0</accession>
<dbReference type="GO" id="GO:0031071">
    <property type="term" value="F:cysteine desulfurase activity"/>
    <property type="evidence" value="ECO:0007669"/>
    <property type="project" value="UniProtKB-EC"/>
</dbReference>
<dbReference type="OrthoDB" id="9804366at2"/>
<evidence type="ECO:0000313" key="4">
    <source>
        <dbReference type="Proteomes" id="UP000001887"/>
    </source>
</evidence>
<evidence type="ECO:0000313" key="3">
    <source>
        <dbReference type="EMBL" id="ADB14935.1"/>
    </source>
</evidence>